<feature type="compositionally biased region" description="Acidic residues" evidence="10">
    <location>
        <begin position="650"/>
        <end position="659"/>
    </location>
</feature>
<dbReference type="EMBL" id="CAJOAY010000218">
    <property type="protein sequence ID" value="CAF3589898.1"/>
    <property type="molecule type" value="Genomic_DNA"/>
</dbReference>
<protein>
    <recommendedName>
        <fullName evidence="9">Phospholipase</fullName>
        <ecNumber evidence="9">3.1.4.4</ecNumber>
    </recommendedName>
</protein>
<dbReference type="PIRSF" id="PIRSF009376">
    <property type="entry name" value="Phospholipase_D_euk"/>
    <property type="match status" value="1"/>
</dbReference>
<dbReference type="SUPFAM" id="SSF50729">
    <property type="entry name" value="PH domain-like"/>
    <property type="match status" value="1"/>
</dbReference>
<dbReference type="InterPro" id="IPR025202">
    <property type="entry name" value="PLD-like_dom"/>
</dbReference>
<dbReference type="EC" id="3.1.4.4" evidence="9"/>
<dbReference type="SMART" id="SM00155">
    <property type="entry name" value="PLDc"/>
    <property type="match status" value="2"/>
</dbReference>
<dbReference type="OrthoDB" id="14911at2759"/>
<dbReference type="PANTHER" id="PTHR18896:SF76">
    <property type="entry name" value="PHOSPHOLIPASE"/>
    <property type="match status" value="1"/>
</dbReference>
<feature type="domain" description="PLD phosphodiesterase" evidence="11">
    <location>
        <begin position="461"/>
        <end position="488"/>
    </location>
</feature>
<evidence type="ECO:0000256" key="2">
    <source>
        <dbReference type="ARBA" id="ARBA00008664"/>
    </source>
</evidence>
<evidence type="ECO:0000256" key="10">
    <source>
        <dbReference type="SAM" id="MobiDB-lite"/>
    </source>
</evidence>
<reference evidence="13" key="1">
    <citation type="submission" date="2021-02" db="EMBL/GenBank/DDBJ databases">
        <authorList>
            <person name="Nowell W R."/>
        </authorList>
    </citation>
    <scope>NUCLEOTIDE SEQUENCE</scope>
</reference>
<dbReference type="Proteomes" id="UP000663891">
    <property type="component" value="Unassembled WGS sequence"/>
</dbReference>
<keyword evidence="5 9" id="KW-0442">Lipid degradation</keyword>
<dbReference type="AlphaFoldDB" id="A0A813PZY8"/>
<keyword evidence="6" id="KW-0443">Lipid metabolism</keyword>
<dbReference type="Proteomes" id="UP000663881">
    <property type="component" value="Unassembled WGS sequence"/>
</dbReference>
<keyword evidence="7" id="KW-0449">Lipoprotein</keyword>
<comment type="caution">
    <text evidence="13">The sequence shown here is derived from an EMBL/GenBank/DDBJ whole genome shotgun (WGS) entry which is preliminary data.</text>
</comment>
<feature type="domain" description="PX" evidence="12">
    <location>
        <begin position="79"/>
        <end position="208"/>
    </location>
</feature>
<evidence type="ECO:0000256" key="8">
    <source>
        <dbReference type="ARBA" id="ARBA00037868"/>
    </source>
</evidence>
<dbReference type="CDD" id="cd09138">
    <property type="entry name" value="PLDc_vPLD1_2_yPLD_like_1"/>
    <property type="match status" value="1"/>
</dbReference>
<evidence type="ECO:0000256" key="5">
    <source>
        <dbReference type="ARBA" id="ARBA00022963"/>
    </source>
</evidence>
<dbReference type="SUPFAM" id="SSF56024">
    <property type="entry name" value="Phospholipase D/nuclease"/>
    <property type="match status" value="2"/>
</dbReference>
<dbReference type="EMBL" id="CAJNON010000008">
    <property type="protein sequence ID" value="CAF0759232.1"/>
    <property type="molecule type" value="Genomic_DNA"/>
</dbReference>
<sequence length="1107" mass="127945">MAHQDESGGVSALVRHTAGMAELAIHAGHPDRKHNEYLPYPDNNFEENIDERFQRDDKFTVSHLYEHSGRTFVPNVPIFVKSITAERTYAAFTEFLNPYLYCVTTQHGPFQWMIYKRYRNFHELHKSLVQFVEAETKRYITDSDRAPEEENENPCFPTRNDRLAFINGTTIRERCQILAEYLNKILKHPKFRNHPATREFFLVSCISFVYGISASQKEGYLLKRSHDSYRGQHTFFRLPFFCDSCKFHHGRKWFVIKDSYITYIRPDTNEIRFPMLVDRGFDVSTGLRNAGTSRGIKIKNLQRTLVVKCNTKRACDEWLIHLTNLKEQAKDFLSATASRFNSFAPVREKQLAYWFINGKSYMEAVAKALLTAKEEVFITDWWLSPEIMLIRPSDDETYRLDLLLGRIADAGIRVYVMVFKEIQLAIGLNSLYTKRALTAKSKNGFIKVLRHPNHYPKGGVLLWSHHEKMVVIDQKIAFVGGIDLCYGRWDDEFMRLVDLGEENDRELKMPSEIAAEKEAAGGAEVVESAEKATTQMAEQAGEKPSKRIPMLTQWSIQSQGSTGSDQMRTGYSAPNKASEDIKSGGATHAGGAGHHMKTVAKKWIESKLTDDTSTSNRRTLEHETEAVRRPERYARKWRKLAHKMRNSSEIDSDDEEIPEEQPAFVGPSPVVDTKTRYFVGKDYSNPYEKDFNALDKYSEDYIDRKTVPRMPWHDEALVVFGRVARDVARHFIQRWNIHKCEKYPNNDSYPFLLPKSYDDSEDLSVKNWREFLDGKPFKVDAQCVRSSGLWSVGTKIIESSIQNAYIQMIDAAKHYIYIENQFFITIAQDPTVRNNLSDTLFRRIERAHTLNEKFRVYIVLPLLPGFDNINAVQAVLYFIMRSITKGDGSLFRRLEKAGVDPHNYISIFGMRSHDILMGHLVTEIIYIHSKLMIIDDRMAICGSANINDRSLLGNRDSEFCIVINDREQEPGRLNGESVSVGKFCSSWRRRLFSMLLGIQFENPLNIDITDPVSDEFYFYIRDVARKNALIYEEVFATLPSDRVRKFEEVNRYTDAPKMKDTDPIQAQEKLKGIQGLIVEYPLYFLDDENYLPSLRTREGIAPIITWT</sequence>
<feature type="domain" description="PLD phosphodiesterase" evidence="11">
    <location>
        <begin position="923"/>
        <end position="950"/>
    </location>
</feature>
<evidence type="ECO:0000256" key="6">
    <source>
        <dbReference type="ARBA" id="ARBA00023098"/>
    </source>
</evidence>
<comment type="catalytic activity">
    <reaction evidence="1 9">
        <text>a 1,2-diacyl-sn-glycero-3-phosphocholine + H2O = a 1,2-diacyl-sn-glycero-3-phosphate + choline + H(+)</text>
        <dbReference type="Rhea" id="RHEA:14445"/>
        <dbReference type="ChEBI" id="CHEBI:15354"/>
        <dbReference type="ChEBI" id="CHEBI:15377"/>
        <dbReference type="ChEBI" id="CHEBI:15378"/>
        <dbReference type="ChEBI" id="CHEBI:57643"/>
        <dbReference type="ChEBI" id="CHEBI:58608"/>
        <dbReference type="EC" id="3.1.4.4"/>
    </reaction>
</comment>
<organism evidence="13 15">
    <name type="scientific">Adineta steineri</name>
    <dbReference type="NCBI Taxonomy" id="433720"/>
    <lineage>
        <taxon>Eukaryota</taxon>
        <taxon>Metazoa</taxon>
        <taxon>Spiralia</taxon>
        <taxon>Gnathifera</taxon>
        <taxon>Rotifera</taxon>
        <taxon>Eurotatoria</taxon>
        <taxon>Bdelloidea</taxon>
        <taxon>Adinetida</taxon>
        <taxon>Adinetidae</taxon>
        <taxon>Adineta</taxon>
    </lineage>
</organism>
<dbReference type="PROSITE" id="PS50035">
    <property type="entry name" value="PLD"/>
    <property type="match status" value="2"/>
</dbReference>
<dbReference type="SUPFAM" id="SSF64268">
    <property type="entry name" value="PX domain"/>
    <property type="match status" value="1"/>
</dbReference>
<evidence type="ECO:0000313" key="14">
    <source>
        <dbReference type="EMBL" id="CAF3589898.1"/>
    </source>
</evidence>
<dbReference type="CDD" id="cd09141">
    <property type="entry name" value="PLDc_vPLD1_2_yPLD_like_2"/>
    <property type="match status" value="1"/>
</dbReference>
<dbReference type="GO" id="GO:0009395">
    <property type="term" value="P:phospholipid catabolic process"/>
    <property type="evidence" value="ECO:0007669"/>
    <property type="project" value="TreeGrafter"/>
</dbReference>
<dbReference type="InterPro" id="IPR036871">
    <property type="entry name" value="PX_dom_sf"/>
</dbReference>
<evidence type="ECO:0000313" key="15">
    <source>
        <dbReference type="Proteomes" id="UP000663891"/>
    </source>
</evidence>
<dbReference type="Gene3D" id="3.30.870.10">
    <property type="entry name" value="Endonuclease Chain A"/>
    <property type="match status" value="2"/>
</dbReference>
<dbReference type="SMART" id="SM00233">
    <property type="entry name" value="PH"/>
    <property type="match status" value="1"/>
</dbReference>
<evidence type="ECO:0000313" key="13">
    <source>
        <dbReference type="EMBL" id="CAF0759232.1"/>
    </source>
</evidence>
<dbReference type="InterPro" id="IPR001683">
    <property type="entry name" value="PX_dom"/>
</dbReference>
<dbReference type="GO" id="GO:0004630">
    <property type="term" value="F:phospholipase D activity"/>
    <property type="evidence" value="ECO:0007669"/>
    <property type="project" value="UniProtKB-UniRule"/>
</dbReference>
<dbReference type="GO" id="GO:0012505">
    <property type="term" value="C:endomembrane system"/>
    <property type="evidence" value="ECO:0007669"/>
    <property type="project" value="UniProtKB-SubCell"/>
</dbReference>
<dbReference type="Pfam" id="PF00614">
    <property type="entry name" value="PLDc"/>
    <property type="match status" value="1"/>
</dbReference>
<dbReference type="InterPro" id="IPR011993">
    <property type="entry name" value="PH-like_dom_sf"/>
</dbReference>
<evidence type="ECO:0000256" key="4">
    <source>
        <dbReference type="ARBA" id="ARBA00022801"/>
    </source>
</evidence>
<evidence type="ECO:0000256" key="3">
    <source>
        <dbReference type="ARBA" id="ARBA00022737"/>
    </source>
</evidence>
<dbReference type="InterPro" id="IPR001736">
    <property type="entry name" value="PLipase_D/transphosphatidylase"/>
</dbReference>
<dbReference type="PROSITE" id="PS50195">
    <property type="entry name" value="PX"/>
    <property type="match status" value="1"/>
</dbReference>
<dbReference type="InterPro" id="IPR016555">
    <property type="entry name" value="PLipase_D_euk"/>
</dbReference>
<dbReference type="GO" id="GO:0035091">
    <property type="term" value="F:phosphatidylinositol binding"/>
    <property type="evidence" value="ECO:0007669"/>
    <property type="project" value="InterPro"/>
</dbReference>
<dbReference type="InterPro" id="IPR015679">
    <property type="entry name" value="PLipase_D_fam"/>
</dbReference>
<dbReference type="InterPro" id="IPR001849">
    <property type="entry name" value="PH_domain"/>
</dbReference>
<comment type="subcellular location">
    <subcellularLocation>
        <location evidence="8">Endomembrane system</location>
        <topology evidence="8">Lipid-anchor</topology>
    </subcellularLocation>
</comment>
<evidence type="ECO:0000256" key="1">
    <source>
        <dbReference type="ARBA" id="ARBA00000798"/>
    </source>
</evidence>
<dbReference type="Gene3D" id="3.30.1520.10">
    <property type="entry name" value="Phox-like domain"/>
    <property type="match status" value="1"/>
</dbReference>
<dbReference type="PANTHER" id="PTHR18896">
    <property type="entry name" value="PHOSPHOLIPASE D"/>
    <property type="match status" value="1"/>
</dbReference>
<dbReference type="GO" id="GO:0060627">
    <property type="term" value="P:regulation of vesicle-mediated transport"/>
    <property type="evidence" value="ECO:0007669"/>
    <property type="project" value="TreeGrafter"/>
</dbReference>
<dbReference type="GO" id="GO:0006654">
    <property type="term" value="P:phosphatidic acid biosynthetic process"/>
    <property type="evidence" value="ECO:0007669"/>
    <property type="project" value="InterPro"/>
</dbReference>
<name>A0A813PZY8_9BILA</name>
<gene>
    <name evidence="14" type="ORF">OKA104_LOCUS6058</name>
    <name evidence="13" type="ORF">VCS650_LOCUS1710</name>
</gene>
<dbReference type="Pfam" id="PF13091">
    <property type="entry name" value="PLDc_2"/>
    <property type="match status" value="1"/>
</dbReference>
<dbReference type="Gene3D" id="2.30.29.30">
    <property type="entry name" value="Pleckstrin-homology domain (PH domain)/Phosphotyrosine-binding domain (PTB)"/>
    <property type="match status" value="1"/>
</dbReference>
<feature type="region of interest" description="Disordered" evidence="10">
    <location>
        <begin position="647"/>
        <end position="666"/>
    </location>
</feature>
<evidence type="ECO:0000259" key="11">
    <source>
        <dbReference type="PROSITE" id="PS50035"/>
    </source>
</evidence>
<evidence type="ECO:0000256" key="7">
    <source>
        <dbReference type="ARBA" id="ARBA00023288"/>
    </source>
</evidence>
<dbReference type="SMART" id="SM00312">
    <property type="entry name" value="PX"/>
    <property type="match status" value="1"/>
</dbReference>
<evidence type="ECO:0000259" key="12">
    <source>
        <dbReference type="PROSITE" id="PS50195"/>
    </source>
</evidence>
<accession>A0A813PZY8</accession>
<dbReference type="GO" id="GO:0035556">
    <property type="term" value="P:intracellular signal transduction"/>
    <property type="evidence" value="ECO:0007669"/>
    <property type="project" value="InterPro"/>
</dbReference>
<evidence type="ECO:0000256" key="9">
    <source>
        <dbReference type="PIRNR" id="PIRNR009376"/>
    </source>
</evidence>
<dbReference type="Pfam" id="PF00787">
    <property type="entry name" value="PX"/>
    <property type="match status" value="1"/>
</dbReference>
<proteinExistence type="inferred from homology"/>
<comment type="similarity">
    <text evidence="2 9">Belongs to the phospholipase D family.</text>
</comment>
<keyword evidence="4 9" id="KW-0378">Hydrolase</keyword>
<dbReference type="CDD" id="cd01254">
    <property type="entry name" value="PH_PLD"/>
    <property type="match status" value="1"/>
</dbReference>
<keyword evidence="3" id="KW-0677">Repeat</keyword>